<protein>
    <submittedName>
        <fullName evidence="2">Uncharacterized protein</fullName>
    </submittedName>
</protein>
<reference evidence="2" key="1">
    <citation type="submission" date="2013-05" db="EMBL/GenBank/DDBJ databases">
        <authorList>
            <person name="Yim A.K.Y."/>
            <person name="Chan T.F."/>
            <person name="Ji K.M."/>
            <person name="Liu X.Y."/>
            <person name="Zhou J.W."/>
            <person name="Li R.Q."/>
            <person name="Yang K.Y."/>
            <person name="Li J."/>
            <person name="Li M."/>
            <person name="Law P.T.W."/>
            <person name="Wu Y.L."/>
            <person name="Cai Z.L."/>
            <person name="Qin H."/>
            <person name="Bao Y."/>
            <person name="Leung R.K.K."/>
            <person name="Ng P.K.S."/>
            <person name="Zou J."/>
            <person name="Zhong X.J."/>
            <person name="Ran P.X."/>
            <person name="Zhong N.S."/>
            <person name="Liu Z.G."/>
            <person name="Tsui S.K.W."/>
        </authorList>
    </citation>
    <scope>NUCLEOTIDE SEQUENCE</scope>
    <source>
        <strain evidence="2">Derf</strain>
        <tissue evidence="2">Whole organism</tissue>
    </source>
</reference>
<accession>A0A922I5B0</accession>
<evidence type="ECO:0000256" key="1">
    <source>
        <dbReference type="SAM" id="MobiDB-lite"/>
    </source>
</evidence>
<gene>
    <name evidence="2" type="ORF">DERF_005421</name>
</gene>
<evidence type="ECO:0000313" key="3">
    <source>
        <dbReference type="Proteomes" id="UP000790347"/>
    </source>
</evidence>
<dbReference type="Proteomes" id="UP000790347">
    <property type="component" value="Unassembled WGS sequence"/>
</dbReference>
<reference evidence="2" key="2">
    <citation type="journal article" date="2022" name="Res Sq">
        <title>Comparative Genomics Reveals Insights into the Divergent Evolution of Astigmatic Mites and Household Pest Adaptations.</title>
        <authorList>
            <person name="Xiong Q."/>
            <person name="Wan A.T.-Y."/>
            <person name="Liu X.-Y."/>
            <person name="Fung C.S.-H."/>
            <person name="Xiao X."/>
            <person name="Malainual N."/>
            <person name="Hou J."/>
            <person name="Wang L."/>
            <person name="Wang M."/>
            <person name="Yang K."/>
            <person name="Cui Y."/>
            <person name="Leung E."/>
            <person name="Nong W."/>
            <person name="Shin S.-K."/>
            <person name="Au S."/>
            <person name="Jeong K.Y."/>
            <person name="Chew F.T."/>
            <person name="Hui J."/>
            <person name="Leung T.F."/>
            <person name="Tungtrongchitr A."/>
            <person name="Zhong N."/>
            <person name="Liu Z."/>
            <person name="Tsui S."/>
        </authorList>
    </citation>
    <scope>NUCLEOTIDE SEQUENCE</scope>
    <source>
        <strain evidence="2">Derf</strain>
        <tissue evidence="2">Whole organism</tissue>
    </source>
</reference>
<dbReference type="EMBL" id="ASGP02000002">
    <property type="protein sequence ID" value="KAH9521792.1"/>
    <property type="molecule type" value="Genomic_DNA"/>
</dbReference>
<proteinExistence type="predicted"/>
<feature type="compositionally biased region" description="Low complexity" evidence="1">
    <location>
        <begin position="1"/>
        <end position="11"/>
    </location>
</feature>
<dbReference type="AlphaFoldDB" id="A0A922I5B0"/>
<comment type="caution">
    <text evidence="2">The sequence shown here is derived from an EMBL/GenBank/DDBJ whole genome shotgun (WGS) entry which is preliminary data.</text>
</comment>
<keyword evidence="3" id="KW-1185">Reference proteome</keyword>
<sequence>MKPYPNNNCSDNKNKNKNNKNFNENEWKTLSTKDLLSFAYQTAKGMDYLASKKNYEQISRLYSHINDDDNEVITNDRNETHFYEGLDPTMTTAMANNDNEYLYMSDNQNKNIQSNKFWNKPSSSIIVDCNYVRMESSTIV</sequence>
<name>A0A922I5B0_DERFA</name>
<evidence type="ECO:0000313" key="2">
    <source>
        <dbReference type="EMBL" id="KAH9521792.1"/>
    </source>
</evidence>
<feature type="region of interest" description="Disordered" evidence="1">
    <location>
        <begin position="1"/>
        <end position="25"/>
    </location>
</feature>
<organism evidence="2 3">
    <name type="scientific">Dermatophagoides farinae</name>
    <name type="common">American house dust mite</name>
    <dbReference type="NCBI Taxonomy" id="6954"/>
    <lineage>
        <taxon>Eukaryota</taxon>
        <taxon>Metazoa</taxon>
        <taxon>Ecdysozoa</taxon>
        <taxon>Arthropoda</taxon>
        <taxon>Chelicerata</taxon>
        <taxon>Arachnida</taxon>
        <taxon>Acari</taxon>
        <taxon>Acariformes</taxon>
        <taxon>Sarcoptiformes</taxon>
        <taxon>Astigmata</taxon>
        <taxon>Psoroptidia</taxon>
        <taxon>Analgoidea</taxon>
        <taxon>Pyroglyphidae</taxon>
        <taxon>Dermatophagoidinae</taxon>
        <taxon>Dermatophagoides</taxon>
    </lineage>
</organism>